<evidence type="ECO:0000313" key="15">
    <source>
        <dbReference type="EMBL" id="MBB6731190.1"/>
    </source>
</evidence>
<dbReference type="Pfam" id="PF02518">
    <property type="entry name" value="HATPase_c"/>
    <property type="match status" value="1"/>
</dbReference>
<keyword evidence="12" id="KW-0812">Transmembrane</keyword>
<feature type="transmembrane region" description="Helical" evidence="12">
    <location>
        <begin position="287"/>
        <end position="304"/>
    </location>
</feature>
<evidence type="ECO:0000256" key="8">
    <source>
        <dbReference type="ARBA" id="ARBA00022777"/>
    </source>
</evidence>
<evidence type="ECO:0000256" key="3">
    <source>
        <dbReference type="ARBA" id="ARBA00012438"/>
    </source>
</evidence>
<gene>
    <name evidence="15" type="ORF">H7C18_09755</name>
</gene>
<dbReference type="InterPro" id="IPR003660">
    <property type="entry name" value="HAMP_dom"/>
</dbReference>
<evidence type="ECO:0000256" key="6">
    <source>
        <dbReference type="ARBA" id="ARBA00022679"/>
    </source>
</evidence>
<dbReference type="RefSeq" id="WP_185128867.1">
    <property type="nucleotide sequence ID" value="NZ_JACJVO010000010.1"/>
</dbReference>
<keyword evidence="11 12" id="KW-0472">Membrane</keyword>
<dbReference type="GO" id="GO:0000155">
    <property type="term" value="F:phosphorelay sensor kinase activity"/>
    <property type="evidence" value="ECO:0007669"/>
    <property type="project" value="InterPro"/>
</dbReference>
<keyword evidence="5" id="KW-0597">Phosphoprotein</keyword>
<dbReference type="PROSITE" id="PS50109">
    <property type="entry name" value="HIS_KIN"/>
    <property type="match status" value="1"/>
</dbReference>
<dbReference type="InterPro" id="IPR003594">
    <property type="entry name" value="HATPase_dom"/>
</dbReference>
<evidence type="ECO:0000313" key="16">
    <source>
        <dbReference type="Proteomes" id="UP000564644"/>
    </source>
</evidence>
<dbReference type="AlphaFoldDB" id="A0A7X0SM24"/>
<evidence type="ECO:0000256" key="1">
    <source>
        <dbReference type="ARBA" id="ARBA00000085"/>
    </source>
</evidence>
<protein>
    <recommendedName>
        <fullName evidence="3">histidine kinase</fullName>
        <ecNumber evidence="3">2.7.13.3</ecNumber>
    </recommendedName>
</protein>
<dbReference type="InterPro" id="IPR010559">
    <property type="entry name" value="Sig_transdc_His_kin_internal"/>
</dbReference>
<dbReference type="PANTHER" id="PTHR34220">
    <property type="entry name" value="SENSOR HISTIDINE KINASE YPDA"/>
    <property type="match status" value="1"/>
</dbReference>
<dbReference type="InterPro" id="IPR036890">
    <property type="entry name" value="HATPase_C_sf"/>
</dbReference>
<dbReference type="GO" id="GO:0005524">
    <property type="term" value="F:ATP binding"/>
    <property type="evidence" value="ECO:0007669"/>
    <property type="project" value="UniProtKB-KW"/>
</dbReference>
<keyword evidence="6" id="KW-0808">Transferase</keyword>
<keyword evidence="12" id="KW-1133">Transmembrane helix</keyword>
<dbReference type="PROSITE" id="PS50885">
    <property type="entry name" value="HAMP"/>
    <property type="match status" value="1"/>
</dbReference>
<dbReference type="SUPFAM" id="SSF55874">
    <property type="entry name" value="ATPase domain of HSP90 chaperone/DNA topoisomerase II/histidine kinase"/>
    <property type="match status" value="1"/>
</dbReference>
<keyword evidence="9" id="KW-0067">ATP-binding</keyword>
<dbReference type="EMBL" id="JACJVO010000010">
    <property type="protein sequence ID" value="MBB6731190.1"/>
    <property type="molecule type" value="Genomic_DNA"/>
</dbReference>
<dbReference type="Pfam" id="PF06580">
    <property type="entry name" value="His_kinase"/>
    <property type="match status" value="1"/>
</dbReference>
<name>A0A7X0SM24_9BACL</name>
<evidence type="ECO:0000256" key="4">
    <source>
        <dbReference type="ARBA" id="ARBA00022475"/>
    </source>
</evidence>
<keyword evidence="7" id="KW-0547">Nucleotide-binding</keyword>
<dbReference type="SMART" id="SM00387">
    <property type="entry name" value="HATPase_c"/>
    <property type="match status" value="1"/>
</dbReference>
<evidence type="ECO:0000256" key="2">
    <source>
        <dbReference type="ARBA" id="ARBA00004651"/>
    </source>
</evidence>
<comment type="caution">
    <text evidence="15">The sequence shown here is derived from an EMBL/GenBank/DDBJ whole genome shotgun (WGS) entry which is preliminary data.</text>
</comment>
<dbReference type="PANTHER" id="PTHR34220:SF7">
    <property type="entry name" value="SENSOR HISTIDINE KINASE YPDA"/>
    <property type="match status" value="1"/>
</dbReference>
<evidence type="ECO:0000259" key="14">
    <source>
        <dbReference type="PROSITE" id="PS50885"/>
    </source>
</evidence>
<dbReference type="Gene3D" id="3.30.565.10">
    <property type="entry name" value="Histidine kinase-like ATPase, C-terminal domain"/>
    <property type="match status" value="1"/>
</dbReference>
<dbReference type="GO" id="GO:0005886">
    <property type="term" value="C:plasma membrane"/>
    <property type="evidence" value="ECO:0007669"/>
    <property type="project" value="UniProtKB-SubCell"/>
</dbReference>
<dbReference type="InterPro" id="IPR005467">
    <property type="entry name" value="His_kinase_dom"/>
</dbReference>
<comment type="catalytic activity">
    <reaction evidence="1">
        <text>ATP + protein L-histidine = ADP + protein N-phospho-L-histidine.</text>
        <dbReference type="EC" id="2.7.13.3"/>
    </reaction>
</comment>
<keyword evidence="8 15" id="KW-0418">Kinase</keyword>
<feature type="domain" description="Histidine kinase" evidence="13">
    <location>
        <begin position="476"/>
        <end position="579"/>
    </location>
</feature>
<evidence type="ECO:0000256" key="12">
    <source>
        <dbReference type="SAM" id="Phobius"/>
    </source>
</evidence>
<dbReference type="Gene3D" id="6.10.340.10">
    <property type="match status" value="1"/>
</dbReference>
<evidence type="ECO:0000256" key="9">
    <source>
        <dbReference type="ARBA" id="ARBA00022840"/>
    </source>
</evidence>
<dbReference type="EC" id="2.7.13.3" evidence="3"/>
<evidence type="ECO:0000256" key="10">
    <source>
        <dbReference type="ARBA" id="ARBA00023012"/>
    </source>
</evidence>
<dbReference type="PRINTS" id="PR00344">
    <property type="entry name" value="BCTRLSENSOR"/>
</dbReference>
<organism evidence="15 16">
    <name type="scientific">Cohnella zeiphila</name>
    <dbReference type="NCBI Taxonomy" id="2761120"/>
    <lineage>
        <taxon>Bacteria</taxon>
        <taxon>Bacillati</taxon>
        <taxon>Bacillota</taxon>
        <taxon>Bacilli</taxon>
        <taxon>Bacillales</taxon>
        <taxon>Paenibacillaceae</taxon>
        <taxon>Cohnella</taxon>
    </lineage>
</organism>
<proteinExistence type="predicted"/>
<evidence type="ECO:0000256" key="5">
    <source>
        <dbReference type="ARBA" id="ARBA00022553"/>
    </source>
</evidence>
<feature type="domain" description="HAMP" evidence="14">
    <location>
        <begin position="308"/>
        <end position="366"/>
    </location>
</feature>
<comment type="subcellular location">
    <subcellularLocation>
        <location evidence="2">Cell membrane</location>
        <topology evidence="2">Multi-pass membrane protein</topology>
    </subcellularLocation>
</comment>
<evidence type="ECO:0000259" key="13">
    <source>
        <dbReference type="PROSITE" id="PS50109"/>
    </source>
</evidence>
<dbReference type="InterPro" id="IPR004358">
    <property type="entry name" value="Sig_transdc_His_kin-like_C"/>
</dbReference>
<evidence type="ECO:0000256" key="11">
    <source>
        <dbReference type="ARBA" id="ARBA00023136"/>
    </source>
</evidence>
<sequence>MRRWLESYRHLKIRHKLSILIALIILVTFAFSLLVQQYAFATYDQQLYAKSAQVLNLSSSAIETELKRIQQVSYSIIADTQVQKGLQSIMSSDSEYDRYLLRKDFVDHLITYAGSETAVLSVQVFDALGVKNEVGNVFPTSAARAARIRELALEAKGDSRWILPSEDDPALTLVREIRSFSKQNIDLENIGTLVVRIDLESIIQKYVNPSGDLIILSGGNVLYPLQPEINPAALAGSSVAAKSYFTETYDDKTYFISRILSANTGWTYLNITPFNDIFKKVVFLKELVVGVFIALFAFVIFWGIRFSRSLTRPIEDLMSRMKLAERGNFAEANLLPAGDSPVAMDEIGLLRRTFRLMIERIQALITENYESRLLIKETEFKALQAQINPHFLYNTLESINWLAKVNRQEQISSMVESLGFLLRSSISLKEPMLTLADEVEIVRSYVTIQKYRFEERLDFHLSIPQDHLARKLPKLALQPLLENAIHYALEPSVGPCRIAIRSWETDDELLIAVEDSGPGIAADTLNRLRSGELTAKGKGIGLLNIDERIKLAFGDKYGIRLDNQPEGGARIALALPRETEDNAHVQSAAC</sequence>
<keyword evidence="10" id="KW-0902">Two-component regulatory system</keyword>
<dbReference type="Proteomes" id="UP000564644">
    <property type="component" value="Unassembled WGS sequence"/>
</dbReference>
<reference evidence="15 16" key="1">
    <citation type="submission" date="2020-08" db="EMBL/GenBank/DDBJ databases">
        <title>Cohnella phylogeny.</title>
        <authorList>
            <person name="Dunlap C."/>
        </authorList>
    </citation>
    <scope>NUCLEOTIDE SEQUENCE [LARGE SCALE GENOMIC DNA]</scope>
    <source>
        <strain evidence="15 16">CBP 2801</strain>
    </source>
</reference>
<evidence type="ECO:0000256" key="7">
    <source>
        <dbReference type="ARBA" id="ARBA00022741"/>
    </source>
</evidence>
<dbReference type="InterPro" id="IPR050640">
    <property type="entry name" value="Bact_2-comp_sensor_kinase"/>
</dbReference>
<keyword evidence="4" id="KW-1003">Cell membrane</keyword>
<accession>A0A7X0SM24</accession>
<keyword evidence="16" id="KW-1185">Reference proteome</keyword>